<accession>A0AAD6XS70</accession>
<dbReference type="Proteomes" id="UP001222325">
    <property type="component" value="Unassembled WGS sequence"/>
</dbReference>
<evidence type="ECO:0000256" key="1">
    <source>
        <dbReference type="SAM" id="MobiDB-lite"/>
    </source>
</evidence>
<name>A0AAD6XS70_9AGAR</name>
<reference evidence="3" key="1">
    <citation type="submission" date="2023-03" db="EMBL/GenBank/DDBJ databases">
        <title>Massive genome expansion in bonnet fungi (Mycena s.s.) driven by repeated elements and novel gene families across ecological guilds.</title>
        <authorList>
            <consortium name="Lawrence Berkeley National Laboratory"/>
            <person name="Harder C.B."/>
            <person name="Miyauchi S."/>
            <person name="Viragh M."/>
            <person name="Kuo A."/>
            <person name="Thoen E."/>
            <person name="Andreopoulos B."/>
            <person name="Lu D."/>
            <person name="Skrede I."/>
            <person name="Drula E."/>
            <person name="Henrissat B."/>
            <person name="Morin E."/>
            <person name="Kohler A."/>
            <person name="Barry K."/>
            <person name="LaButti K."/>
            <person name="Morin E."/>
            <person name="Salamov A."/>
            <person name="Lipzen A."/>
            <person name="Mereny Z."/>
            <person name="Hegedus B."/>
            <person name="Baldrian P."/>
            <person name="Stursova M."/>
            <person name="Weitz H."/>
            <person name="Taylor A."/>
            <person name="Grigoriev I.V."/>
            <person name="Nagy L.G."/>
            <person name="Martin F."/>
            <person name="Kauserud H."/>
        </authorList>
    </citation>
    <scope>NUCLEOTIDE SEQUENCE</scope>
    <source>
        <strain evidence="3">CBHHK173m</strain>
    </source>
</reference>
<feature type="compositionally biased region" description="Basic and acidic residues" evidence="1">
    <location>
        <begin position="420"/>
        <end position="438"/>
    </location>
</feature>
<dbReference type="CDD" id="cd00198">
    <property type="entry name" value="vWFA"/>
    <property type="match status" value="1"/>
</dbReference>
<proteinExistence type="predicted"/>
<protein>
    <recommendedName>
        <fullName evidence="2">VWFA domain-containing protein</fullName>
    </recommendedName>
</protein>
<feature type="region of interest" description="Disordered" evidence="1">
    <location>
        <begin position="419"/>
        <end position="438"/>
    </location>
</feature>
<evidence type="ECO:0000313" key="3">
    <source>
        <dbReference type="EMBL" id="KAJ7091506.1"/>
    </source>
</evidence>
<dbReference type="SUPFAM" id="SSF52540">
    <property type="entry name" value="P-loop containing nucleoside triphosphate hydrolases"/>
    <property type="match status" value="1"/>
</dbReference>
<feature type="region of interest" description="Disordered" evidence="1">
    <location>
        <begin position="1"/>
        <end position="86"/>
    </location>
</feature>
<sequence>MSDTPTELSLAPGGTAEPAAVNIDPNETTSDVSDSVAKVLVDEGQRDDSGSIASSEAGSEKYFSTSEFSADTQRPSPDATFPDDPMEVDPPAPIVSDLMYSVTGMFRVLDLISERGSGGLVNKIIISQDSLKKFINEVSPGAYSSLTKVDFKTLDQFLIKPVGLYGSKSEIVAFLSALGAVDELSAEPLRLSKDNAAGPSLRSGLYLLRSFGSEPSREQVFVIYWPEDSTWDDTAITTVARNRETFMRYLTKICDQVTCLISEEHARSIIWTDDSEDAATNTENSKPSRLYKFKVAKTNEQDETVITRPGFRISTSVYPGDHAQRPGSIDPADLKPKLVCGETQQGILTTEYVPAGRRMVSLERETYNTTQLRELLTHSIELAPRLSEDAIEALVSASADNSRYTRAFRNWKSRNAASKRALDEKTKNEEKEVTNRVTRETEDKSNVFRQALIDRLLDKFPVIGQGVLSDSSEEERRQLRAQFVEMSGLYPFFQRDLDDIVNSHEYSAKPNEQYRVLKDNLTYIAVFLEHQPDLKGSQRTKAIAELAGNTSSLLSYESPNRTRDSVGLMPSFASVIIAGLNLFSPKQDPAQYIREEARHRARRLDVEFLASLEEMRNISPALDAMITRTMTIVTTYLKTLVGKLVPIFVGRATLGQCKVLKAQLQRTRTKSLADAQRDSVRALKEEMETETPSATVQITGFEVQRPAHNGGVLYKVQGQKRSSSPASLDCHVYLLALSNHDHQMLQMDSNFIPSPQVIASMGTFSLDTELRIAHAQIIDSGDLLLVIESPTHMLVYLDNPGRIHDSVSRSRHRKSLNREKIGRSSVIAYDEASRMLLICAASKLEFHLFMFDENYTSLQTASPVKLAEWYTNGVTITQACFVSGSEEILVIDSGASARIYSLLPQQFRPATLSLPGSPISAYSSPDGACLLLSYPSESGLSFRAYHWNTFGSSQGIDLGSLHVPSSSLSLTSMVNRRNVLLVGIDTGVCGSVAMDITKKSTEFMFKEAAVKSTPKTKSNDITHNCLVDCHSDVWARFPVVAAVQRQTIVSSNTRLPRSFTFSTYSDHAKFAPHFDDLISAFEQQTRKPTGSELKRIHVSAVRIRSVIALLSTENKWEVSEFRVGEWLVDLLCLIPIQIAVTHDNRFVPLKDGVVSAALERRLLGAEVGQIVDALSLGWYESVFQSYMASKPVKIVSSMGEQSVGKSFCLNHLCDTSFAGSAMRTTEGVWMSVTPTESALIVALDFEGVHSIERSAQEDTLLVLFNTAISNLVLFRNNFAMSRSITGLFQSFQSSSTVLDPASNPQLFKSTLVIIIKDVVDSDEEEIVREFSTKFQKIVEDEQDANFISRLHAGQLDIIPWPVIESKQFYALFPTLKKTLDLQEVTHSTAGEFLHTLKTLMAKLKANDWGALSGLSRFNVSYTICMNTSLETLAAHRAQKLRTYLNHALEFGFYETEPANEPLKNLDTDSPIDQPDTSSRFFLSTSEATYEERKTIMSTLQKSWDQFDARHQASDVEWTAGLAQFLLDRAESRIEYVFNWIKSNLSRFTSNHANMDLLRRDFDSGAVDLRSNVEICRMQCASCNLLCLLSRRHETDEPHDCQTKHDCPHPCDFGEEHTELAQCGYPGGHSGKHICVVDVHLCGEPCMLEDKNGCMKKCTKVAKHADEEHMCAARVHACGEPCSLQRLMFPGNKSYTCPQTCTIPSHETHDQHLCGTQSCPISCELCKRLCANSDHLHGLRPDSRHLCGQEHKCSALCGANGICQIDTAPQSIEATFTGRHETFQYTKYSQDSKRLRCAITIPPNEREHAGHHVHDTLPNPFHFCETRCLNCGYFCTLPLGHPQQEHETSHGSMSKTSWSIDGPDDTILELKGRKFASKDDGAPMMCNLICQDMARHVHIDYCRATDDAPCDGAEVEHIDVPLAPNPDQPKDWISHSLFWKRTGFKDPYSRDDQANFSKCDSMCPGPEHTTTFPPVPSYCSLPVLHSPQAPGQVVLANHNAEGYISSDGHQYACKNPVEMQPAYHVIFVIDKSGSMAHTDLRPLPNRPSADLIIQHSNNRLGAVFSSLYAFWLARSSALNIGRRGAIGGRRDAYSVVFFNSSASVCLQNDTESTPDQLLRRLLGNTAYGWTDSAAALTAAETVMRQCWSDTLAPVVIFLSDGQCSDAQATIESLSRAAVDLGKPLSFHSVLFGSHDGMGSLRSMAQVALDIQNGAADAQRSVPSSFTEALNEVRLAETFLGFAESLRKPRGSLLR</sequence>
<dbReference type="PANTHER" id="PTHR22796">
    <property type="entry name" value="URG4-RELATED"/>
    <property type="match status" value="1"/>
</dbReference>
<dbReference type="Gene3D" id="3.40.50.300">
    <property type="entry name" value="P-loop containing nucleotide triphosphate hydrolases"/>
    <property type="match status" value="1"/>
</dbReference>
<feature type="compositionally biased region" description="Polar residues" evidence="1">
    <location>
        <begin position="62"/>
        <end position="75"/>
    </location>
</feature>
<feature type="compositionally biased region" description="Basic and acidic residues" evidence="1">
    <location>
        <begin position="40"/>
        <end position="49"/>
    </location>
</feature>
<organism evidence="3 4">
    <name type="scientific">Mycena belliarum</name>
    <dbReference type="NCBI Taxonomy" id="1033014"/>
    <lineage>
        <taxon>Eukaryota</taxon>
        <taxon>Fungi</taxon>
        <taxon>Dikarya</taxon>
        <taxon>Basidiomycota</taxon>
        <taxon>Agaricomycotina</taxon>
        <taxon>Agaricomycetes</taxon>
        <taxon>Agaricomycetidae</taxon>
        <taxon>Agaricales</taxon>
        <taxon>Marasmiineae</taxon>
        <taxon>Mycenaceae</taxon>
        <taxon>Mycena</taxon>
    </lineage>
</organism>
<dbReference type="SMART" id="SM00327">
    <property type="entry name" value="VWA"/>
    <property type="match status" value="1"/>
</dbReference>
<evidence type="ECO:0000259" key="2">
    <source>
        <dbReference type="PROSITE" id="PS50234"/>
    </source>
</evidence>
<evidence type="ECO:0000313" key="4">
    <source>
        <dbReference type="Proteomes" id="UP001222325"/>
    </source>
</evidence>
<dbReference type="InterPro" id="IPR036465">
    <property type="entry name" value="vWFA_dom_sf"/>
</dbReference>
<keyword evidence="4" id="KW-1185">Reference proteome</keyword>
<gene>
    <name evidence="3" type="ORF">B0H15DRAFT_1021521</name>
</gene>
<dbReference type="InterPro" id="IPR027417">
    <property type="entry name" value="P-loop_NTPase"/>
</dbReference>
<feature type="domain" description="VWFA" evidence="2">
    <location>
        <begin position="2023"/>
        <end position="2237"/>
    </location>
</feature>
<dbReference type="EMBL" id="JARJCN010000020">
    <property type="protein sequence ID" value="KAJ7091506.1"/>
    <property type="molecule type" value="Genomic_DNA"/>
</dbReference>
<dbReference type="PANTHER" id="PTHR22796:SF1">
    <property type="entry name" value="VWFA DOMAIN-CONTAINING PROTEIN"/>
    <property type="match status" value="1"/>
</dbReference>
<dbReference type="InterPro" id="IPR002035">
    <property type="entry name" value="VWF_A"/>
</dbReference>
<dbReference type="PROSITE" id="PS50234">
    <property type="entry name" value="VWFA"/>
    <property type="match status" value="1"/>
</dbReference>
<dbReference type="Gene3D" id="3.40.50.410">
    <property type="entry name" value="von Willebrand factor, type A domain"/>
    <property type="match status" value="1"/>
</dbReference>
<dbReference type="Pfam" id="PF13519">
    <property type="entry name" value="VWA_2"/>
    <property type="match status" value="1"/>
</dbReference>
<comment type="caution">
    <text evidence="3">The sequence shown here is derived from an EMBL/GenBank/DDBJ whole genome shotgun (WGS) entry which is preliminary data.</text>
</comment>
<dbReference type="SUPFAM" id="SSF53300">
    <property type="entry name" value="vWA-like"/>
    <property type="match status" value="1"/>
</dbReference>